<accession>A0ABR4LK34</accession>
<dbReference type="EMBL" id="JBFXLQ010000037">
    <property type="protein sequence ID" value="KAL2864836.1"/>
    <property type="molecule type" value="Genomic_DNA"/>
</dbReference>
<dbReference type="CDD" id="cd09917">
    <property type="entry name" value="F-box_SF"/>
    <property type="match status" value="1"/>
</dbReference>
<dbReference type="InterPro" id="IPR001810">
    <property type="entry name" value="F-box_dom"/>
</dbReference>
<reference evidence="5 6" key="1">
    <citation type="submission" date="2024-07" db="EMBL/GenBank/DDBJ databases">
        <title>Section-level genome sequencing and comparative genomics of Aspergillus sections Usti and Cavernicolus.</title>
        <authorList>
            <consortium name="Lawrence Berkeley National Laboratory"/>
            <person name="Nybo J.L."/>
            <person name="Vesth T.C."/>
            <person name="Theobald S."/>
            <person name="Frisvad J.C."/>
            <person name="Larsen T.O."/>
            <person name="Kjaerboelling I."/>
            <person name="Rothschild-Mancinelli K."/>
            <person name="Lyhne E.K."/>
            <person name="Kogle M.E."/>
            <person name="Barry K."/>
            <person name="Clum A."/>
            <person name="Na H."/>
            <person name="Ledsgaard L."/>
            <person name="Lin J."/>
            <person name="Lipzen A."/>
            <person name="Kuo A."/>
            <person name="Riley R."/>
            <person name="Mondo S."/>
            <person name="Labutti K."/>
            <person name="Haridas S."/>
            <person name="Pangalinan J."/>
            <person name="Salamov A.A."/>
            <person name="Simmons B.A."/>
            <person name="Magnuson J.K."/>
            <person name="Chen J."/>
            <person name="Drula E."/>
            <person name="Henrissat B."/>
            <person name="Wiebenga A."/>
            <person name="Lubbers R.J."/>
            <person name="Gomes A.C."/>
            <person name="Macurrencykelacurrency M.R."/>
            <person name="Stajich J."/>
            <person name="Grigoriev I.V."/>
            <person name="Mortensen U.H."/>
            <person name="De Vries R.P."/>
            <person name="Baker S.E."/>
            <person name="Andersen M.R."/>
        </authorList>
    </citation>
    <scope>NUCLEOTIDE SEQUENCE [LARGE SCALE GENOMIC DNA]</scope>
    <source>
        <strain evidence="5 6">CBS 449.75</strain>
    </source>
</reference>
<name>A0ABR4LK34_9EURO</name>
<evidence type="ECO:0000313" key="6">
    <source>
        <dbReference type="Proteomes" id="UP001610432"/>
    </source>
</evidence>
<dbReference type="RefSeq" id="XP_070883815.1">
    <property type="nucleotide sequence ID" value="XM_071033466.1"/>
</dbReference>
<dbReference type="GeneID" id="98148538"/>
<feature type="repeat" description="ANK" evidence="3">
    <location>
        <begin position="277"/>
        <end position="309"/>
    </location>
</feature>
<feature type="repeat" description="ANK" evidence="3">
    <location>
        <begin position="310"/>
        <end position="351"/>
    </location>
</feature>
<dbReference type="InterPro" id="IPR036047">
    <property type="entry name" value="F-box-like_dom_sf"/>
</dbReference>
<gene>
    <name evidence="5" type="ORF">BJX67DRAFT_383463</name>
</gene>
<dbReference type="SMART" id="SM00248">
    <property type="entry name" value="ANK"/>
    <property type="match status" value="9"/>
</dbReference>
<keyword evidence="1" id="KW-0677">Repeat</keyword>
<feature type="repeat" description="ANK" evidence="3">
    <location>
        <begin position="177"/>
        <end position="209"/>
    </location>
</feature>
<organism evidence="5 6">
    <name type="scientific">Aspergillus lucknowensis</name>
    <dbReference type="NCBI Taxonomy" id="176173"/>
    <lineage>
        <taxon>Eukaryota</taxon>
        <taxon>Fungi</taxon>
        <taxon>Dikarya</taxon>
        <taxon>Ascomycota</taxon>
        <taxon>Pezizomycotina</taxon>
        <taxon>Eurotiomycetes</taxon>
        <taxon>Eurotiomycetidae</taxon>
        <taxon>Eurotiales</taxon>
        <taxon>Aspergillaceae</taxon>
        <taxon>Aspergillus</taxon>
        <taxon>Aspergillus subgen. Nidulantes</taxon>
    </lineage>
</organism>
<evidence type="ECO:0000259" key="4">
    <source>
        <dbReference type="PROSITE" id="PS50181"/>
    </source>
</evidence>
<dbReference type="InterPro" id="IPR050776">
    <property type="entry name" value="Ank_Repeat/CDKN_Inhibitor"/>
</dbReference>
<sequence length="392" mass="43544">MARLWRRIPLRRKKDARCPISRLPNELIILIAWSLSPEDISTLIQTCRGFAQLLEPILYPQLAQHYRRNARNETVLCWAAKTDQVSVINKIRTAAIRKEHLEASFVFLAMLEAAKLGHTATMISLLELGGDLYDLNPSKNQSRALLESCALHDAAGAGHVDAVQALLDHGVDVNIAHGVSVLASAAQNGKSETVQFLVTRGADIKARNLIAFAVKSRDPDLVRFLLNKGAEIDGSLYYLGEGEEAPALVWAQKLRTHSTVRLLLERGADPNVASLQGREAALHVATKDSDVKSVELLLKYGAEVNIQDRHGHSPLHNAARTWYTRKLFARQREKIIQLLLERGADVLATDSHGDTPLIISRRWGRQRIINILAKATEEAIRKRESDMADSSL</sequence>
<dbReference type="InterPro" id="IPR002110">
    <property type="entry name" value="Ankyrin_rpt"/>
</dbReference>
<feature type="repeat" description="ANK" evidence="3">
    <location>
        <begin position="146"/>
        <end position="178"/>
    </location>
</feature>
<dbReference type="PROSITE" id="PS50297">
    <property type="entry name" value="ANK_REP_REGION"/>
    <property type="match status" value="4"/>
</dbReference>
<proteinExistence type="predicted"/>
<keyword evidence="2 3" id="KW-0040">ANK repeat</keyword>
<dbReference type="PROSITE" id="PS50088">
    <property type="entry name" value="ANK_REPEAT"/>
    <property type="match status" value="4"/>
</dbReference>
<dbReference type="SUPFAM" id="SSF48403">
    <property type="entry name" value="Ankyrin repeat"/>
    <property type="match status" value="1"/>
</dbReference>
<evidence type="ECO:0000256" key="2">
    <source>
        <dbReference type="ARBA" id="ARBA00023043"/>
    </source>
</evidence>
<evidence type="ECO:0000313" key="5">
    <source>
        <dbReference type="EMBL" id="KAL2864836.1"/>
    </source>
</evidence>
<dbReference type="SUPFAM" id="SSF81383">
    <property type="entry name" value="F-box domain"/>
    <property type="match status" value="1"/>
</dbReference>
<dbReference type="PROSITE" id="PS50181">
    <property type="entry name" value="FBOX"/>
    <property type="match status" value="1"/>
</dbReference>
<evidence type="ECO:0000256" key="3">
    <source>
        <dbReference type="PROSITE-ProRule" id="PRU00023"/>
    </source>
</evidence>
<dbReference type="PANTHER" id="PTHR24201">
    <property type="entry name" value="ANK_REP_REGION DOMAIN-CONTAINING PROTEIN"/>
    <property type="match status" value="1"/>
</dbReference>
<comment type="caution">
    <text evidence="5">The sequence shown here is derived from an EMBL/GenBank/DDBJ whole genome shotgun (WGS) entry which is preliminary data.</text>
</comment>
<keyword evidence="6" id="KW-1185">Reference proteome</keyword>
<feature type="domain" description="F-box" evidence="4">
    <location>
        <begin position="17"/>
        <end position="69"/>
    </location>
</feature>
<dbReference type="Pfam" id="PF12796">
    <property type="entry name" value="Ank_2"/>
    <property type="match status" value="2"/>
</dbReference>
<evidence type="ECO:0000256" key="1">
    <source>
        <dbReference type="ARBA" id="ARBA00022737"/>
    </source>
</evidence>
<dbReference type="InterPro" id="IPR036770">
    <property type="entry name" value="Ankyrin_rpt-contain_sf"/>
</dbReference>
<protein>
    <submittedName>
        <fullName evidence="5">Ankyrin repeat-containing domain protein</fullName>
    </submittedName>
</protein>
<dbReference type="Proteomes" id="UP001610432">
    <property type="component" value="Unassembled WGS sequence"/>
</dbReference>
<dbReference type="Gene3D" id="1.25.40.20">
    <property type="entry name" value="Ankyrin repeat-containing domain"/>
    <property type="match status" value="2"/>
</dbReference>